<evidence type="ECO:0000256" key="3">
    <source>
        <dbReference type="ARBA" id="ARBA00023127"/>
    </source>
</evidence>
<evidence type="ECO:0000259" key="7">
    <source>
        <dbReference type="SMART" id="SM00385"/>
    </source>
</evidence>
<dbReference type="PANTHER" id="PTHR10177">
    <property type="entry name" value="CYCLINS"/>
    <property type="match status" value="1"/>
</dbReference>
<dbReference type="Gramene" id="Manes.05G181500.1.v8.1">
    <property type="protein sequence ID" value="Manes.05G181500.1.v8.1.CDS"/>
    <property type="gene ID" value="Manes.05G181500.v8.1"/>
</dbReference>
<proteinExistence type="inferred from homology"/>
<evidence type="ECO:0000256" key="6">
    <source>
        <dbReference type="RuleBase" id="RU000383"/>
    </source>
</evidence>
<dbReference type="Gene3D" id="1.10.472.10">
    <property type="entry name" value="Cyclin-like"/>
    <property type="match status" value="2"/>
</dbReference>
<name>A0A2C9VXE9_MANES</name>
<protein>
    <recommendedName>
        <fullName evidence="5">B-like cyclin</fullName>
    </recommendedName>
</protein>
<dbReference type="SMART" id="SM00385">
    <property type="entry name" value="CYCLIN"/>
    <property type="match status" value="1"/>
</dbReference>
<accession>A0A2C9VXE9</accession>
<dbReference type="GO" id="GO:0000307">
    <property type="term" value="C:cyclin-dependent protein kinase holoenzyme complex"/>
    <property type="evidence" value="ECO:0000318"/>
    <property type="project" value="GO_Central"/>
</dbReference>
<dbReference type="InterPro" id="IPR036915">
    <property type="entry name" value="Cyclin-like_sf"/>
</dbReference>
<dbReference type="GO" id="GO:0000082">
    <property type="term" value="P:G1/S transition of mitotic cell cycle"/>
    <property type="evidence" value="ECO:0000318"/>
    <property type="project" value="GO_Central"/>
</dbReference>
<evidence type="ECO:0000313" key="9">
    <source>
        <dbReference type="EMBL" id="OAY51019.1"/>
    </source>
</evidence>
<gene>
    <name evidence="9" type="ORF">MANES_05G181500v8</name>
</gene>
<keyword evidence="4" id="KW-0131">Cell cycle</keyword>
<dbReference type="GO" id="GO:0005737">
    <property type="term" value="C:cytoplasm"/>
    <property type="evidence" value="ECO:0000318"/>
    <property type="project" value="GO_Central"/>
</dbReference>
<evidence type="ECO:0000313" key="10">
    <source>
        <dbReference type="Proteomes" id="UP000091857"/>
    </source>
</evidence>
<feature type="domain" description="Cyclin C-terminal" evidence="8">
    <location>
        <begin position="185"/>
        <end position="301"/>
    </location>
</feature>
<keyword evidence="10" id="KW-1185">Reference proteome</keyword>
<dbReference type="InterPro" id="IPR004367">
    <property type="entry name" value="Cyclin_C-dom"/>
</dbReference>
<dbReference type="InterPro" id="IPR039361">
    <property type="entry name" value="Cyclin"/>
</dbReference>
<reference evidence="10" key="1">
    <citation type="journal article" date="2016" name="Nat. Biotechnol.">
        <title>Sequencing wild and cultivated cassava and related species reveals extensive interspecific hybridization and genetic diversity.</title>
        <authorList>
            <person name="Bredeson J.V."/>
            <person name="Lyons J.B."/>
            <person name="Prochnik S.E."/>
            <person name="Wu G.A."/>
            <person name="Ha C.M."/>
            <person name="Edsinger-Gonzales E."/>
            <person name="Grimwood J."/>
            <person name="Schmutz J."/>
            <person name="Rabbi I.Y."/>
            <person name="Egesi C."/>
            <person name="Nauluvula P."/>
            <person name="Lebot V."/>
            <person name="Ndunguru J."/>
            <person name="Mkamilo G."/>
            <person name="Bart R.S."/>
            <person name="Setter T.L."/>
            <person name="Gleadow R.M."/>
            <person name="Kulakow P."/>
            <person name="Ferguson M.E."/>
            <person name="Rounsley S."/>
            <person name="Rokhsar D.S."/>
        </authorList>
    </citation>
    <scope>NUCLEOTIDE SEQUENCE [LARGE SCALE GENOMIC DNA]</scope>
    <source>
        <strain evidence="10">cv. AM560-2</strain>
    </source>
</reference>
<dbReference type="SMART" id="SM01332">
    <property type="entry name" value="Cyclin_C"/>
    <property type="match status" value="1"/>
</dbReference>
<evidence type="ECO:0000256" key="2">
    <source>
        <dbReference type="ARBA" id="ARBA00022618"/>
    </source>
</evidence>
<organism evidence="9 10">
    <name type="scientific">Manihot esculenta</name>
    <name type="common">Cassava</name>
    <name type="synonym">Jatropha manihot</name>
    <dbReference type="NCBI Taxonomy" id="3983"/>
    <lineage>
        <taxon>Eukaryota</taxon>
        <taxon>Viridiplantae</taxon>
        <taxon>Streptophyta</taxon>
        <taxon>Embryophyta</taxon>
        <taxon>Tracheophyta</taxon>
        <taxon>Spermatophyta</taxon>
        <taxon>Magnoliopsida</taxon>
        <taxon>eudicotyledons</taxon>
        <taxon>Gunneridae</taxon>
        <taxon>Pentapetalae</taxon>
        <taxon>rosids</taxon>
        <taxon>fabids</taxon>
        <taxon>Malpighiales</taxon>
        <taxon>Euphorbiaceae</taxon>
        <taxon>Crotonoideae</taxon>
        <taxon>Manihoteae</taxon>
        <taxon>Manihot</taxon>
    </lineage>
</organism>
<dbReference type="InterPro" id="IPR013763">
    <property type="entry name" value="Cyclin-like_dom"/>
</dbReference>
<dbReference type="FunFam" id="1.10.472.10:FF:000219">
    <property type="entry name" value="Cyclin-D5-1"/>
    <property type="match status" value="1"/>
</dbReference>
<comment type="subunit">
    <text evidence="1">Interacts with the CDC2 protein kinase to form a serine/threonine kinase holoenzyme complex also known as maturation promoting factor (MPF). The cyclin subunit imparts substrate specificity to the complex.</text>
</comment>
<dbReference type="Pfam" id="PF00134">
    <property type="entry name" value="Cyclin_N"/>
    <property type="match status" value="1"/>
</dbReference>
<dbReference type="GO" id="GO:0016538">
    <property type="term" value="F:cyclin-dependent protein serine/threonine kinase regulator activity"/>
    <property type="evidence" value="ECO:0000318"/>
    <property type="project" value="GO_Central"/>
</dbReference>
<dbReference type="InterPro" id="IPR006671">
    <property type="entry name" value="Cyclin_N"/>
</dbReference>
<evidence type="ECO:0000256" key="5">
    <source>
        <dbReference type="ARBA" id="ARBA00032263"/>
    </source>
</evidence>
<evidence type="ECO:0000256" key="4">
    <source>
        <dbReference type="ARBA" id="ARBA00023306"/>
    </source>
</evidence>
<dbReference type="EMBL" id="CM004391">
    <property type="protein sequence ID" value="OAY51019.1"/>
    <property type="molecule type" value="Genomic_DNA"/>
</dbReference>
<dbReference type="Proteomes" id="UP000091857">
    <property type="component" value="Chromosome 5"/>
</dbReference>
<dbReference type="GO" id="GO:0005634">
    <property type="term" value="C:nucleus"/>
    <property type="evidence" value="ECO:0000318"/>
    <property type="project" value="GO_Central"/>
</dbReference>
<evidence type="ECO:0000259" key="8">
    <source>
        <dbReference type="SMART" id="SM01332"/>
    </source>
</evidence>
<dbReference type="CDD" id="cd20544">
    <property type="entry name" value="CYCLIN_AtCycD-like_rpt2"/>
    <property type="match status" value="1"/>
</dbReference>
<keyword evidence="3 6" id="KW-0195">Cyclin</keyword>
<dbReference type="CDD" id="cd20543">
    <property type="entry name" value="CYCLIN_AtCycD-like_rpt1"/>
    <property type="match status" value="1"/>
</dbReference>
<dbReference type="SUPFAM" id="SSF47954">
    <property type="entry name" value="Cyclin-like"/>
    <property type="match status" value="1"/>
</dbReference>
<keyword evidence="2" id="KW-0132">Cell division</keyword>
<dbReference type="AlphaFoldDB" id="A0A2C9VXE9"/>
<sequence length="301" mass="35114">MEKKIEGESFSWLLCEETDSCLIENVVDDYTFIDMTRNTCGVLGVTEKDEGEDGGYLDILFEREIDFWFRRNQYMGFDNRIKCARLEEISWILETILILGFRFQTAYLSITYFDRFLSKMPIDCEKSWTVRLLSVACVSLAAKLEERGRRPLSQFQIEDYNFDNKSIQRMELLVLNTLEWRMISITPFPFLHYLIIKFCKNSPSKNIMSRTVGFILALMREINLMDHRPSSIAAAAILMAMDHSLTRQALECKINSVSYSGFLELEDVFQCYNLIQKLETKNLKQQKLVNSQVVSPTQSRP</sequence>
<comment type="caution">
    <text evidence="9">The sequence shown here is derived from an EMBL/GenBank/DDBJ whole genome shotgun (WGS) entry which is preliminary data.</text>
</comment>
<dbReference type="Pfam" id="PF02984">
    <property type="entry name" value="Cyclin_C"/>
    <property type="match status" value="1"/>
</dbReference>
<comment type="similarity">
    <text evidence="6">Belongs to the cyclin family.</text>
</comment>
<feature type="domain" description="Cyclin-like" evidence="7">
    <location>
        <begin position="90"/>
        <end position="176"/>
    </location>
</feature>
<dbReference type="GO" id="GO:0051301">
    <property type="term" value="P:cell division"/>
    <property type="evidence" value="ECO:0007669"/>
    <property type="project" value="UniProtKB-KW"/>
</dbReference>
<evidence type="ECO:0000256" key="1">
    <source>
        <dbReference type="ARBA" id="ARBA00011177"/>
    </source>
</evidence>
<dbReference type="STRING" id="3983.A0A2C9VXE9"/>